<protein>
    <submittedName>
        <fullName evidence="4">SDR family oxidoreductase</fullName>
    </submittedName>
</protein>
<comment type="caution">
    <text evidence="4">The sequence shown here is derived from an EMBL/GenBank/DDBJ whole genome shotgun (WGS) entry which is preliminary data.</text>
</comment>
<gene>
    <name evidence="4" type="ORF">K9V48_09315</name>
</gene>
<dbReference type="PRINTS" id="PR00081">
    <property type="entry name" value="GDHRDH"/>
</dbReference>
<dbReference type="PANTHER" id="PTHR44196">
    <property type="entry name" value="DEHYDROGENASE/REDUCTASE SDR FAMILY MEMBER 7B"/>
    <property type="match status" value="1"/>
</dbReference>
<dbReference type="Gene3D" id="3.40.50.720">
    <property type="entry name" value="NAD(P)-binding Rossmann-like Domain"/>
    <property type="match status" value="1"/>
</dbReference>
<evidence type="ECO:0000313" key="4">
    <source>
        <dbReference type="EMBL" id="MBZ5750441.1"/>
    </source>
</evidence>
<dbReference type="PANTHER" id="PTHR44196:SF1">
    <property type="entry name" value="DEHYDROGENASE_REDUCTASE SDR FAMILY MEMBER 7B"/>
    <property type="match status" value="1"/>
</dbReference>
<dbReference type="InterPro" id="IPR002347">
    <property type="entry name" value="SDR_fam"/>
</dbReference>
<proteinExistence type="inferred from homology"/>
<dbReference type="InterPro" id="IPR036291">
    <property type="entry name" value="NAD(P)-bd_dom_sf"/>
</dbReference>
<evidence type="ECO:0000256" key="1">
    <source>
        <dbReference type="ARBA" id="ARBA00006484"/>
    </source>
</evidence>
<comment type="similarity">
    <text evidence="1 3">Belongs to the short-chain dehydrogenases/reductases (SDR) family.</text>
</comment>
<accession>A0ABS7UQ73</accession>
<evidence type="ECO:0000256" key="3">
    <source>
        <dbReference type="RuleBase" id="RU000363"/>
    </source>
</evidence>
<dbReference type="InterPro" id="IPR020904">
    <property type="entry name" value="Sc_DH/Rdtase_CS"/>
</dbReference>
<keyword evidence="2" id="KW-0560">Oxidoreductase</keyword>
<name>A0ABS7UQ73_9BACI</name>
<keyword evidence="5" id="KW-1185">Reference proteome</keyword>
<dbReference type="EMBL" id="JAIQUM010000015">
    <property type="protein sequence ID" value="MBZ5750441.1"/>
    <property type="molecule type" value="Genomic_DNA"/>
</dbReference>
<dbReference type="PRINTS" id="PR00080">
    <property type="entry name" value="SDRFAMILY"/>
</dbReference>
<dbReference type="PROSITE" id="PS00061">
    <property type="entry name" value="ADH_SHORT"/>
    <property type="match status" value="1"/>
</dbReference>
<organism evidence="4 5">
    <name type="scientific">Metabacillus rhizolycopersici</name>
    <dbReference type="NCBI Taxonomy" id="2875709"/>
    <lineage>
        <taxon>Bacteria</taxon>
        <taxon>Bacillati</taxon>
        <taxon>Bacillota</taxon>
        <taxon>Bacilli</taxon>
        <taxon>Bacillales</taxon>
        <taxon>Bacillaceae</taxon>
        <taxon>Metabacillus</taxon>
    </lineage>
</organism>
<dbReference type="SUPFAM" id="SSF51735">
    <property type="entry name" value="NAD(P)-binding Rossmann-fold domains"/>
    <property type="match status" value="1"/>
</dbReference>
<dbReference type="Pfam" id="PF00106">
    <property type="entry name" value="adh_short"/>
    <property type="match status" value="1"/>
</dbReference>
<reference evidence="4" key="1">
    <citation type="submission" date="2024-05" db="EMBL/GenBank/DDBJ databases">
        <title>Metabacillus sp. nov., isolated from the rhizosphere soil of tomato plants.</title>
        <authorList>
            <person name="Ma R."/>
        </authorList>
    </citation>
    <scope>NUCLEOTIDE SEQUENCE</scope>
    <source>
        <strain evidence="4">DBTR6</strain>
    </source>
</reference>
<dbReference type="Proteomes" id="UP001165287">
    <property type="component" value="Unassembled WGS sequence"/>
</dbReference>
<evidence type="ECO:0000313" key="5">
    <source>
        <dbReference type="Proteomes" id="UP001165287"/>
    </source>
</evidence>
<dbReference type="PIRSF" id="PIRSF000126">
    <property type="entry name" value="11-beta-HSD1"/>
    <property type="match status" value="1"/>
</dbReference>
<evidence type="ECO:0000256" key="2">
    <source>
        <dbReference type="ARBA" id="ARBA00023002"/>
    </source>
</evidence>
<sequence>MTDLNTRIQGSYIAITGASSGIGEKIAIECAKKGAHLILLARREELLAQLAERIINDYGVSCHYYSLDVQNLDSIHQVFTTIENEIGQIDILVNNAGFGIFNNVIDSTLDEMKNMFEVNVYGLVASTKMVLPAMMQRKKGHIINIASQAAKISTPKSSLYAATKHAVLGFTNSLRLEVKEHNIYVTSVNPGPMKTEFFTIADKEGNYIKNVGRWMLDPNKVAKIIVDSMLTSRREINLPSWMNAGSTLYQLMPKLVELLAGKAFFKK</sequence>